<evidence type="ECO:0000313" key="2">
    <source>
        <dbReference type="EMBL" id="UGX90161.1"/>
    </source>
</evidence>
<reference evidence="2 3" key="2">
    <citation type="journal article" date="2022" name="Int. J. Syst. Evol. Microbiol.">
        <title>Strains of Bradyrhizobium barranii sp. nov. associated with legumes native to Canada are symbionts of soybeans and belong to different subspecies (subsp. barranii subsp. nov. and subsp. apii subsp. nov.) and symbiovars (sv. glycinearum and sv. septentrionale).</title>
        <authorList>
            <person name="Bromfield E.S.P."/>
            <person name="Cloutier S."/>
            <person name="Wasai-Hara S."/>
            <person name="Minamisawa K."/>
        </authorList>
    </citation>
    <scope>NUCLEOTIDE SEQUENCE [LARGE SCALE GENOMIC DNA]</scope>
    <source>
        <strain evidence="2 3">323S2</strain>
    </source>
</reference>
<protein>
    <recommendedName>
        <fullName evidence="4">DUF3617 family protein</fullName>
    </recommendedName>
</protein>
<evidence type="ECO:0000256" key="1">
    <source>
        <dbReference type="SAM" id="MobiDB-lite"/>
    </source>
</evidence>
<sequence>MGKAKRAHRSSSSRKDGGHGASRLLPTLRQLNKGRELATNVDEGFIEVVVMRAVTRFAMVLSLTAALASSCTAAFAAQPYEGFWASTKKDCRDQDSASRMSIEGGNRLYWYETRCRAGEITADGKQSWKMRLACEGEGEKFRSNPRVSVAADGRLVIENGPVGQAKRQTYVRCEIAKKR</sequence>
<proteinExistence type="predicted"/>
<evidence type="ECO:0008006" key="4">
    <source>
        <dbReference type="Google" id="ProtNLM"/>
    </source>
</evidence>
<dbReference type="EMBL" id="CP088280">
    <property type="protein sequence ID" value="UGX90161.1"/>
    <property type="molecule type" value="Genomic_DNA"/>
</dbReference>
<evidence type="ECO:0000313" key="3">
    <source>
        <dbReference type="Proteomes" id="UP000564836"/>
    </source>
</evidence>
<reference evidence="2 3" key="1">
    <citation type="journal article" date="2017" name="Syst. Appl. Microbiol.">
        <title>Soybeans inoculated with root zone soils of Canadian native legumes harbour diverse and novel Bradyrhizobium spp. that possess agricultural potential.</title>
        <authorList>
            <person name="Bromfield E.S.P."/>
            <person name="Cloutier S."/>
            <person name="Tambong J.T."/>
            <person name="Tran Thi T.V."/>
        </authorList>
    </citation>
    <scope>NUCLEOTIDE SEQUENCE [LARGE SCALE GENOMIC DNA]</scope>
    <source>
        <strain evidence="2 3">323S2</strain>
    </source>
</reference>
<feature type="region of interest" description="Disordered" evidence="1">
    <location>
        <begin position="1"/>
        <end position="25"/>
    </location>
</feature>
<dbReference type="AlphaFoldDB" id="A0A9X9YGV6"/>
<accession>A0A9X9YGV6</accession>
<name>A0A9X9YGV6_9BRAD</name>
<dbReference type="Proteomes" id="UP000564836">
    <property type="component" value="Chromosome"/>
</dbReference>
<gene>
    <name evidence="2" type="ORF">G6321_00030455</name>
</gene>
<feature type="compositionally biased region" description="Basic residues" evidence="1">
    <location>
        <begin position="1"/>
        <end position="12"/>
    </location>
</feature>
<organism evidence="2 3">
    <name type="scientific">Bradyrhizobium barranii subsp. barranii</name>
    <dbReference type="NCBI Taxonomy" id="2823807"/>
    <lineage>
        <taxon>Bacteria</taxon>
        <taxon>Pseudomonadati</taxon>
        <taxon>Pseudomonadota</taxon>
        <taxon>Alphaproteobacteria</taxon>
        <taxon>Hyphomicrobiales</taxon>
        <taxon>Nitrobacteraceae</taxon>
        <taxon>Bradyrhizobium</taxon>
        <taxon>Bradyrhizobium barranii</taxon>
    </lineage>
</organism>